<dbReference type="InterPro" id="IPR003718">
    <property type="entry name" value="OsmC/Ohr_fam"/>
</dbReference>
<dbReference type="GO" id="GO:0004601">
    <property type="term" value="F:peroxidase activity"/>
    <property type="evidence" value="ECO:0007669"/>
    <property type="project" value="UniProtKB-KW"/>
</dbReference>
<sequence length="141" mass="14732">MPKKHGSAHWEGGLKDGKGRVSMESGALNDQPYGFNTRFEGKPGTNPEEMIAAAHASCFSMALSMVLGDSDLTPSSIDTKATVTLDEVDGGFAVTKSHLDVTVSVPDASDEDVLAACETAKANCPISKLLATEITMDAKVS</sequence>
<dbReference type="GO" id="GO:0006979">
    <property type="term" value="P:response to oxidative stress"/>
    <property type="evidence" value="ECO:0007669"/>
    <property type="project" value="InterPro"/>
</dbReference>
<dbReference type="NCBIfam" id="TIGR03562">
    <property type="entry name" value="osmo_induc_OsmC"/>
    <property type="match status" value="1"/>
</dbReference>
<proteinExistence type="predicted"/>
<feature type="region of interest" description="Disordered" evidence="1">
    <location>
        <begin position="1"/>
        <end position="46"/>
    </location>
</feature>
<reference evidence="2 3" key="1">
    <citation type="submission" date="2015-07" db="EMBL/GenBank/DDBJ databases">
        <authorList>
            <person name="Noorani M."/>
        </authorList>
    </citation>
    <scope>NUCLEOTIDE SEQUENCE [LARGE SCALE GENOMIC DNA]</scope>
    <source>
        <strain evidence="2 3">CECT 5088</strain>
    </source>
</reference>
<protein>
    <submittedName>
        <fullName evidence="2">Peroxiredoxin OsmC</fullName>
        <ecNumber evidence="2">1.11.1.15</ecNumber>
    </submittedName>
</protein>
<name>A0A0M6XKB0_9RHOB</name>
<keyword evidence="2" id="KW-0575">Peroxidase</keyword>
<evidence type="ECO:0000313" key="2">
    <source>
        <dbReference type="EMBL" id="CTQ31620.1"/>
    </source>
</evidence>
<dbReference type="AlphaFoldDB" id="A0A0M6XKB0"/>
<dbReference type="EC" id="1.11.1.15" evidence="2"/>
<feature type="compositionally biased region" description="Basic and acidic residues" evidence="1">
    <location>
        <begin position="12"/>
        <end position="21"/>
    </location>
</feature>
<dbReference type="OrthoDB" id="9807532at2"/>
<gene>
    <name evidence="2" type="primary">osmC</name>
    <name evidence="2" type="ORF">JAN5088_00378</name>
</gene>
<accession>A0A0M6XKB0</accession>
<dbReference type="PANTHER" id="PTHR42830:SF1">
    <property type="entry name" value="OSMOTICALLY INDUCIBLE FAMILY PROTEIN"/>
    <property type="match status" value="1"/>
</dbReference>
<dbReference type="InterPro" id="IPR052707">
    <property type="entry name" value="OsmC_Ohr_Peroxiredoxin"/>
</dbReference>
<dbReference type="InterPro" id="IPR036102">
    <property type="entry name" value="OsmC/Ohrsf"/>
</dbReference>
<dbReference type="STRING" id="282197.SAMN04488517_10141"/>
<keyword evidence="3" id="KW-1185">Reference proteome</keyword>
<evidence type="ECO:0000313" key="3">
    <source>
        <dbReference type="Proteomes" id="UP000048908"/>
    </source>
</evidence>
<dbReference type="SUPFAM" id="SSF82784">
    <property type="entry name" value="OsmC-like"/>
    <property type="match status" value="1"/>
</dbReference>
<dbReference type="Proteomes" id="UP000048908">
    <property type="component" value="Unassembled WGS sequence"/>
</dbReference>
<dbReference type="RefSeq" id="WP_055681082.1">
    <property type="nucleotide sequence ID" value="NZ_CANMUL010000003.1"/>
</dbReference>
<dbReference type="PANTHER" id="PTHR42830">
    <property type="entry name" value="OSMOTICALLY INDUCIBLE FAMILY PROTEIN"/>
    <property type="match status" value="1"/>
</dbReference>
<dbReference type="Pfam" id="PF02566">
    <property type="entry name" value="OsmC"/>
    <property type="match status" value="1"/>
</dbReference>
<evidence type="ECO:0000256" key="1">
    <source>
        <dbReference type="SAM" id="MobiDB-lite"/>
    </source>
</evidence>
<dbReference type="InterPro" id="IPR019904">
    <property type="entry name" value="Peroxiredoxin_OsmC"/>
</dbReference>
<dbReference type="Gene3D" id="3.30.300.20">
    <property type="match status" value="1"/>
</dbReference>
<dbReference type="EMBL" id="CXPG01000009">
    <property type="protein sequence ID" value="CTQ31620.1"/>
    <property type="molecule type" value="Genomic_DNA"/>
</dbReference>
<organism evidence="2 3">
    <name type="scientific">Jannaschia rubra</name>
    <dbReference type="NCBI Taxonomy" id="282197"/>
    <lineage>
        <taxon>Bacteria</taxon>
        <taxon>Pseudomonadati</taxon>
        <taxon>Pseudomonadota</taxon>
        <taxon>Alphaproteobacteria</taxon>
        <taxon>Rhodobacterales</taxon>
        <taxon>Roseobacteraceae</taxon>
        <taxon>Jannaschia</taxon>
    </lineage>
</organism>
<dbReference type="InterPro" id="IPR015946">
    <property type="entry name" value="KH_dom-like_a/b"/>
</dbReference>
<keyword evidence="2" id="KW-0560">Oxidoreductase</keyword>